<dbReference type="InterPro" id="IPR002365">
    <property type="entry name" value="Terpene_synthase_CS"/>
</dbReference>
<dbReference type="Pfam" id="PF13249">
    <property type="entry name" value="SQHop_cyclase_N"/>
    <property type="match status" value="1"/>
</dbReference>
<dbReference type="RefSeq" id="WP_380772233.1">
    <property type="nucleotide sequence ID" value="NZ_JBHUEO010000005.1"/>
</dbReference>
<accession>A0ABW4KHM5</accession>
<comment type="caution">
    <text evidence="7">The sequence shown here is derived from an EMBL/GenBank/DDBJ whole genome shotgun (WGS) entry which is preliminary data.</text>
</comment>
<dbReference type="EC" id="5.4.99.17" evidence="7"/>
<dbReference type="InterPro" id="IPR018333">
    <property type="entry name" value="Squalene_cyclase"/>
</dbReference>
<dbReference type="GO" id="GO:0051007">
    <property type="term" value="F:squalene-hopene cyclase activity"/>
    <property type="evidence" value="ECO:0007669"/>
    <property type="project" value="UniProtKB-EC"/>
</dbReference>
<dbReference type="SUPFAM" id="SSF48239">
    <property type="entry name" value="Terpenoid cyclases/Protein prenyltransferases"/>
    <property type="match status" value="2"/>
</dbReference>
<dbReference type="InterPro" id="IPR008930">
    <property type="entry name" value="Terpenoid_cyclase/PrenylTrfase"/>
</dbReference>
<keyword evidence="3" id="KW-0677">Repeat</keyword>
<reference evidence="8" key="1">
    <citation type="journal article" date="2019" name="Int. J. Syst. Evol. Microbiol.">
        <title>The Global Catalogue of Microorganisms (GCM) 10K type strain sequencing project: providing services to taxonomists for standard genome sequencing and annotation.</title>
        <authorList>
            <consortium name="The Broad Institute Genomics Platform"/>
            <consortium name="The Broad Institute Genome Sequencing Center for Infectious Disease"/>
            <person name="Wu L."/>
            <person name="Ma J."/>
        </authorList>
    </citation>
    <scope>NUCLEOTIDE SEQUENCE [LARGE SCALE GENOMIC DNA]</scope>
    <source>
        <strain evidence="8">CGMCC 1.12295</strain>
    </source>
</reference>
<comment type="similarity">
    <text evidence="2">Belongs to the terpene cyclase/mutase family.</text>
</comment>
<sequence>MVNHTDALTNKIIDILCREQSTDGSWDDPFDTGVKTDAYMIILLRALEINDEDLIRGLTERILSKQEKNGAWKLFYDEPGGNLSYTVEAYYGLLCSGYIQKTDTRMRLAKSFILKNGGLEKTEMLTRVMLALTGQYKWPAFFPLPVEIMLLPLAFPVNLYDFSVFGRANLVPIMITAAKKYRKKIKGTPDLSDLYVSRAPEFFTTEEIRAFSGLFTLIDQGIKQILLAPWQLRSFAIERAKQYMLHHIEPDGTLYSYFSSTFLMIFALLSLGYKKEDPLIQKAVTGLKEMKCTIDGLPHMQYTTANVWNTALISYALQKAGLSPDHRTVKRANEYLLKKQHTKYGDWVFHNPNALPGGWGFSDINTINPDVDDTTAALRALYASVTGNTRMLSSWDRGIRWILSMQNNDGGWPAFEKNTDHQLLNLLPFDRANLIVSDPSCADLTGRTIEFLGNYTRLPRQSRQMKAAVKWLIGDQRKDGSWYGRWGICFIYGTWAAVTGLRAVGADRNHPSITKAVRWLKNIQNKDGGWGESCKSDIQNQYVPLGKSHLTHTSWALDALIAVENKPTPEIQSGIRYLSDSFDRRDWTWDYPVGQGMAASFYIHYHSYNYIFPLLALAHYRMKFGETMQNR</sequence>
<protein>
    <submittedName>
        <fullName evidence="7">Squalene--hopene cyclase</fullName>
        <ecNumber evidence="7">5.4.99.17</ecNumber>
    </submittedName>
</protein>
<dbReference type="EMBL" id="JBHUEO010000005">
    <property type="protein sequence ID" value="MFD1705685.1"/>
    <property type="molecule type" value="Genomic_DNA"/>
</dbReference>
<keyword evidence="4 7" id="KW-0413">Isomerase</keyword>
<gene>
    <name evidence="7" type="primary">shc</name>
    <name evidence="7" type="ORF">ACFSCZ_02845</name>
</gene>
<dbReference type="NCBIfam" id="TIGR01787">
    <property type="entry name" value="squalene_cyclas"/>
    <property type="match status" value="1"/>
</dbReference>
<dbReference type="InterPro" id="IPR032696">
    <property type="entry name" value="SQ_cyclase_C"/>
</dbReference>
<dbReference type="InterPro" id="IPR032697">
    <property type="entry name" value="SQ_cyclase_N"/>
</dbReference>
<dbReference type="PROSITE" id="PS01074">
    <property type="entry name" value="TERPENE_SYNTHASES"/>
    <property type="match status" value="1"/>
</dbReference>
<evidence type="ECO:0000256" key="3">
    <source>
        <dbReference type="ARBA" id="ARBA00022737"/>
    </source>
</evidence>
<dbReference type="Pfam" id="PF13243">
    <property type="entry name" value="SQHop_cyclase_C"/>
    <property type="match status" value="1"/>
</dbReference>
<name>A0ABW4KHM5_9BACI</name>
<dbReference type="Proteomes" id="UP001597301">
    <property type="component" value="Unassembled WGS sequence"/>
</dbReference>
<keyword evidence="8" id="KW-1185">Reference proteome</keyword>
<evidence type="ECO:0000256" key="4">
    <source>
        <dbReference type="ARBA" id="ARBA00023235"/>
    </source>
</evidence>
<evidence type="ECO:0000259" key="6">
    <source>
        <dbReference type="Pfam" id="PF13249"/>
    </source>
</evidence>
<evidence type="ECO:0000313" key="7">
    <source>
        <dbReference type="EMBL" id="MFD1705685.1"/>
    </source>
</evidence>
<feature type="domain" description="Squalene cyclase N-terminal" evidence="6">
    <location>
        <begin position="13"/>
        <end position="292"/>
    </location>
</feature>
<comment type="pathway">
    <text evidence="1">Secondary metabolite biosynthesis; hopanoid biosynthesis.</text>
</comment>
<dbReference type="NCBIfam" id="TIGR01507">
    <property type="entry name" value="hopene_cyclase"/>
    <property type="match status" value="1"/>
</dbReference>
<feature type="domain" description="Squalene cyclase C-terminal" evidence="5">
    <location>
        <begin position="306"/>
        <end position="621"/>
    </location>
</feature>
<proteinExistence type="inferred from homology"/>
<dbReference type="SFLD" id="SFLDG01016">
    <property type="entry name" value="Prenyltransferase_Like_2"/>
    <property type="match status" value="1"/>
</dbReference>
<evidence type="ECO:0000313" key="8">
    <source>
        <dbReference type="Proteomes" id="UP001597301"/>
    </source>
</evidence>
<dbReference type="InterPro" id="IPR006400">
    <property type="entry name" value="Hopene-cyclase"/>
</dbReference>
<evidence type="ECO:0000256" key="1">
    <source>
        <dbReference type="ARBA" id="ARBA00004999"/>
    </source>
</evidence>
<dbReference type="Gene3D" id="1.50.10.20">
    <property type="match status" value="2"/>
</dbReference>
<evidence type="ECO:0000256" key="2">
    <source>
        <dbReference type="ARBA" id="ARBA00009755"/>
    </source>
</evidence>
<organism evidence="7 8">
    <name type="scientific">Siminovitchia sediminis</name>
    <dbReference type="NCBI Taxonomy" id="1274353"/>
    <lineage>
        <taxon>Bacteria</taxon>
        <taxon>Bacillati</taxon>
        <taxon>Bacillota</taxon>
        <taxon>Bacilli</taxon>
        <taxon>Bacillales</taxon>
        <taxon>Bacillaceae</taxon>
        <taxon>Siminovitchia</taxon>
    </lineage>
</organism>
<dbReference type="PANTHER" id="PTHR11764:SF20">
    <property type="entry name" value="LANOSTEROL SYNTHASE"/>
    <property type="match status" value="1"/>
</dbReference>
<evidence type="ECO:0000259" key="5">
    <source>
        <dbReference type="Pfam" id="PF13243"/>
    </source>
</evidence>
<dbReference type="PANTHER" id="PTHR11764">
    <property type="entry name" value="TERPENE CYCLASE/MUTASE FAMILY MEMBER"/>
    <property type="match status" value="1"/>
</dbReference>